<accession>A0A183FWU7</accession>
<keyword evidence="1" id="KW-0732">Signal</keyword>
<feature type="signal peptide" evidence="1">
    <location>
        <begin position="1"/>
        <end position="18"/>
    </location>
</feature>
<organism evidence="3 4">
    <name type="scientific">Heligmosomoides polygyrus</name>
    <name type="common">Parasitic roundworm</name>
    <dbReference type="NCBI Taxonomy" id="6339"/>
    <lineage>
        <taxon>Eukaryota</taxon>
        <taxon>Metazoa</taxon>
        <taxon>Ecdysozoa</taxon>
        <taxon>Nematoda</taxon>
        <taxon>Chromadorea</taxon>
        <taxon>Rhabditida</taxon>
        <taxon>Rhabditina</taxon>
        <taxon>Rhabditomorpha</taxon>
        <taxon>Strongyloidea</taxon>
        <taxon>Heligmosomidae</taxon>
        <taxon>Heligmosomoides</taxon>
    </lineage>
</organism>
<dbReference type="EMBL" id="UZAH01027710">
    <property type="protein sequence ID" value="VDO94316.1"/>
    <property type="molecule type" value="Genomic_DNA"/>
</dbReference>
<evidence type="ECO:0000313" key="4">
    <source>
        <dbReference type="WBParaSite" id="HPBE_0001295601-mRNA-1"/>
    </source>
</evidence>
<sequence>MRLAVVLLLVPQLRQVFSLQPKGPEWEKDTVHFVPPENWETYDIPRAIKQHMEYEWSLSSYTNECGEENSIKIVPVYFWPGDQVDLPCLMCELAFVFNGKMKIWGKSTKILKFLENPRRGTRFSYNLWSRVQNGLYAYSFATRNTSLAQTIDRMPEVIASEGNRINTLKYEPVYIQRKGKLTIIRASPASQGVYFCYDGQSRLDTSIFYVLMAMTPPVRMSEMKDVLADGCIEKEDHQHIRANFNWRYHFLPNFRHEAPKSCKRSRHRFCTADYVRGSCSRLMA</sequence>
<reference evidence="4" key="2">
    <citation type="submission" date="2019-09" db="UniProtKB">
        <authorList>
            <consortium name="WormBaseParasite"/>
        </authorList>
    </citation>
    <scope>IDENTIFICATION</scope>
</reference>
<evidence type="ECO:0000256" key="1">
    <source>
        <dbReference type="SAM" id="SignalP"/>
    </source>
</evidence>
<gene>
    <name evidence="2" type="ORF">HPBE_LOCUS12957</name>
</gene>
<dbReference type="Proteomes" id="UP000050761">
    <property type="component" value="Unassembled WGS sequence"/>
</dbReference>
<proteinExistence type="predicted"/>
<name>A0A183FWU7_HELPZ</name>
<dbReference type="OrthoDB" id="5856915at2759"/>
<accession>A0A3P7YZD8</accession>
<evidence type="ECO:0000313" key="3">
    <source>
        <dbReference type="Proteomes" id="UP000050761"/>
    </source>
</evidence>
<reference evidence="2 3" key="1">
    <citation type="submission" date="2018-11" db="EMBL/GenBank/DDBJ databases">
        <authorList>
            <consortium name="Pathogen Informatics"/>
        </authorList>
    </citation>
    <scope>NUCLEOTIDE SEQUENCE [LARGE SCALE GENOMIC DNA]</scope>
</reference>
<feature type="chain" id="PRO_5044551696" evidence="1">
    <location>
        <begin position="19"/>
        <end position="284"/>
    </location>
</feature>
<evidence type="ECO:0000313" key="2">
    <source>
        <dbReference type="EMBL" id="VDO94316.1"/>
    </source>
</evidence>
<keyword evidence="3" id="KW-1185">Reference proteome</keyword>
<dbReference type="WBParaSite" id="HPBE_0001295601-mRNA-1">
    <property type="protein sequence ID" value="HPBE_0001295601-mRNA-1"/>
    <property type="gene ID" value="HPBE_0001295601"/>
</dbReference>
<dbReference type="AlphaFoldDB" id="A0A183FWU7"/>
<protein>
    <submittedName>
        <fullName evidence="4">Apolipoprotein D</fullName>
    </submittedName>
</protein>